<keyword evidence="3" id="KW-0597">Phosphoprotein</keyword>
<feature type="transmembrane region" description="Helical" evidence="9">
    <location>
        <begin position="162"/>
        <end position="182"/>
    </location>
</feature>
<comment type="catalytic activity">
    <reaction evidence="1">
        <text>ATP + protein L-histidine = ADP + protein N-phospho-L-histidine.</text>
        <dbReference type="EC" id="2.7.13.3"/>
    </reaction>
</comment>
<evidence type="ECO:0000256" key="9">
    <source>
        <dbReference type="SAM" id="Phobius"/>
    </source>
</evidence>
<protein>
    <recommendedName>
        <fullName evidence="2">histidine kinase</fullName>
        <ecNumber evidence="2">2.7.13.3</ecNumber>
    </recommendedName>
</protein>
<dbReference type="InterPro" id="IPR036890">
    <property type="entry name" value="HATPase_C_sf"/>
</dbReference>
<evidence type="ECO:0000313" key="11">
    <source>
        <dbReference type="EMBL" id="GAA4614982.1"/>
    </source>
</evidence>
<dbReference type="Pfam" id="PF13796">
    <property type="entry name" value="Sensor"/>
    <property type="match status" value="1"/>
</dbReference>
<accession>A0ABP8TV60</accession>
<dbReference type="InterPro" id="IPR050482">
    <property type="entry name" value="Sensor_HK_TwoCompSys"/>
</dbReference>
<feature type="transmembrane region" description="Helical" evidence="9">
    <location>
        <begin position="34"/>
        <end position="67"/>
    </location>
</feature>
<feature type="domain" description="Histidine kinase/HSP90-like ATPase" evidence="10">
    <location>
        <begin position="328"/>
        <end position="417"/>
    </location>
</feature>
<keyword evidence="6 11" id="KW-0418">Kinase</keyword>
<evidence type="ECO:0000256" key="7">
    <source>
        <dbReference type="ARBA" id="ARBA00022840"/>
    </source>
</evidence>
<comment type="caution">
    <text evidence="11">The sequence shown here is derived from an EMBL/GenBank/DDBJ whole genome shotgun (WGS) entry which is preliminary data.</text>
</comment>
<dbReference type="SUPFAM" id="SSF55874">
    <property type="entry name" value="ATPase domain of HSP90 chaperone/DNA topoisomerase II/histidine kinase"/>
    <property type="match status" value="1"/>
</dbReference>
<dbReference type="EMBL" id="BAABHJ010000027">
    <property type="protein sequence ID" value="GAA4614982.1"/>
    <property type="molecule type" value="Genomic_DNA"/>
</dbReference>
<dbReference type="Gene3D" id="3.30.565.10">
    <property type="entry name" value="Histidine kinase-like ATPase, C-terminal domain"/>
    <property type="match status" value="1"/>
</dbReference>
<dbReference type="PANTHER" id="PTHR24421">
    <property type="entry name" value="NITRATE/NITRITE SENSOR PROTEIN NARX-RELATED"/>
    <property type="match status" value="1"/>
</dbReference>
<evidence type="ECO:0000256" key="4">
    <source>
        <dbReference type="ARBA" id="ARBA00022679"/>
    </source>
</evidence>
<sequence length="417" mass="43529">MRGGNDGVIGRALRGPIDALQRLVGGLGTATLALLTAMGLVVIGVLCLVGVGLPLLPGALATVRAVADRERERLSRRGEEVISPYAPWPSGWSVRLRAAAADPATARDLQWLATHALFGFVLGLFGSMLPLLAVRDLTFPLYSWALPPGEATTSVGLPADGWTGAAASVLLGAGWVAIAVGLSPRMARLQARPGRRLLRPHPDVDLSARVAELTATRAAALDAHTAELRRIERSLHDGTQNRLVGVVVLLGAARRALRNDPAGADGALEQAQSAAEQALAELRAVVRAILPPVLEQRGLGGALAALAAGCAVPCRVSADVPGSRPASVDATAYFVVAEALTNISKHSHARRATVDVRQTRDRLRLRIEDDGRGGADEESGSGLVGIRRRVEAHDGRVTLSSPPGGPTILDVELPCVL</sequence>
<dbReference type="PANTHER" id="PTHR24421:SF10">
    <property type="entry name" value="NITRATE_NITRITE SENSOR PROTEIN NARQ"/>
    <property type="match status" value="1"/>
</dbReference>
<dbReference type="SMART" id="SM00387">
    <property type="entry name" value="HATPase_c"/>
    <property type="match status" value="1"/>
</dbReference>
<reference evidence="12" key="1">
    <citation type="journal article" date="2019" name="Int. J. Syst. Evol. Microbiol.">
        <title>The Global Catalogue of Microorganisms (GCM) 10K type strain sequencing project: providing services to taxonomists for standard genome sequencing and annotation.</title>
        <authorList>
            <consortium name="The Broad Institute Genomics Platform"/>
            <consortium name="The Broad Institute Genome Sequencing Center for Infectious Disease"/>
            <person name="Wu L."/>
            <person name="Ma J."/>
        </authorList>
    </citation>
    <scope>NUCLEOTIDE SEQUENCE [LARGE SCALE GENOMIC DNA]</scope>
    <source>
        <strain evidence="12">JCM 17938</strain>
    </source>
</reference>
<evidence type="ECO:0000256" key="1">
    <source>
        <dbReference type="ARBA" id="ARBA00000085"/>
    </source>
</evidence>
<keyword evidence="9" id="KW-0812">Transmembrane</keyword>
<dbReference type="InterPro" id="IPR011712">
    <property type="entry name" value="Sig_transdc_His_kin_sub3_dim/P"/>
</dbReference>
<name>A0ABP8TV60_9ACTN</name>
<dbReference type="Proteomes" id="UP001500212">
    <property type="component" value="Unassembled WGS sequence"/>
</dbReference>
<gene>
    <name evidence="11" type="ORF">GCM10023195_65710</name>
</gene>
<proteinExistence type="predicted"/>
<dbReference type="RefSeq" id="WP_345363312.1">
    <property type="nucleotide sequence ID" value="NZ_BAABHJ010000027.1"/>
</dbReference>
<evidence type="ECO:0000256" key="8">
    <source>
        <dbReference type="ARBA" id="ARBA00023012"/>
    </source>
</evidence>
<dbReference type="Pfam" id="PF07730">
    <property type="entry name" value="HisKA_3"/>
    <property type="match status" value="1"/>
</dbReference>
<organism evidence="11 12">
    <name type="scientific">Actinoallomurus liliacearum</name>
    <dbReference type="NCBI Taxonomy" id="1080073"/>
    <lineage>
        <taxon>Bacteria</taxon>
        <taxon>Bacillati</taxon>
        <taxon>Actinomycetota</taxon>
        <taxon>Actinomycetes</taxon>
        <taxon>Streptosporangiales</taxon>
        <taxon>Thermomonosporaceae</taxon>
        <taxon>Actinoallomurus</taxon>
    </lineage>
</organism>
<evidence type="ECO:0000313" key="12">
    <source>
        <dbReference type="Proteomes" id="UP001500212"/>
    </source>
</evidence>
<evidence type="ECO:0000259" key="10">
    <source>
        <dbReference type="SMART" id="SM00387"/>
    </source>
</evidence>
<dbReference type="Pfam" id="PF02518">
    <property type="entry name" value="HATPase_c"/>
    <property type="match status" value="1"/>
</dbReference>
<dbReference type="Gene3D" id="1.20.5.1930">
    <property type="match status" value="1"/>
</dbReference>
<keyword evidence="9" id="KW-1133">Transmembrane helix</keyword>
<evidence type="ECO:0000256" key="2">
    <source>
        <dbReference type="ARBA" id="ARBA00012438"/>
    </source>
</evidence>
<feature type="transmembrane region" description="Helical" evidence="9">
    <location>
        <begin position="116"/>
        <end position="134"/>
    </location>
</feature>
<keyword evidence="5" id="KW-0547">Nucleotide-binding</keyword>
<dbReference type="InterPro" id="IPR025828">
    <property type="entry name" value="Put_sensor_dom"/>
</dbReference>
<evidence type="ECO:0000256" key="6">
    <source>
        <dbReference type="ARBA" id="ARBA00022777"/>
    </source>
</evidence>
<evidence type="ECO:0000256" key="5">
    <source>
        <dbReference type="ARBA" id="ARBA00022741"/>
    </source>
</evidence>
<dbReference type="CDD" id="cd16917">
    <property type="entry name" value="HATPase_UhpB-NarQ-NarX-like"/>
    <property type="match status" value="1"/>
</dbReference>
<keyword evidence="9" id="KW-0472">Membrane</keyword>
<keyword evidence="4" id="KW-0808">Transferase</keyword>
<dbReference type="GO" id="GO:0016301">
    <property type="term" value="F:kinase activity"/>
    <property type="evidence" value="ECO:0007669"/>
    <property type="project" value="UniProtKB-KW"/>
</dbReference>
<keyword evidence="8" id="KW-0902">Two-component regulatory system</keyword>
<dbReference type="InterPro" id="IPR003594">
    <property type="entry name" value="HATPase_dom"/>
</dbReference>
<keyword evidence="12" id="KW-1185">Reference proteome</keyword>
<evidence type="ECO:0000256" key="3">
    <source>
        <dbReference type="ARBA" id="ARBA00022553"/>
    </source>
</evidence>
<dbReference type="EC" id="2.7.13.3" evidence="2"/>
<keyword evidence="7" id="KW-0067">ATP-binding</keyword>